<dbReference type="Gene3D" id="3.30.240.20">
    <property type="entry name" value="bsu07140 like domains"/>
    <property type="match status" value="1"/>
</dbReference>
<gene>
    <name evidence="9" type="ORF">ciss_13300</name>
</gene>
<accession>A0A1L8D2S0</accession>
<protein>
    <submittedName>
        <fullName evidence="9">DUF421 domain-containing protein</fullName>
    </submittedName>
</protein>
<evidence type="ECO:0000313" key="9">
    <source>
        <dbReference type="EMBL" id="GAV25397.1"/>
    </source>
</evidence>
<feature type="transmembrane region" description="Helical" evidence="7">
    <location>
        <begin position="35"/>
        <end position="54"/>
    </location>
</feature>
<proteinExistence type="inferred from homology"/>
<feature type="domain" description="YetF C-terminal" evidence="8">
    <location>
        <begin position="85"/>
        <end position="153"/>
    </location>
</feature>
<evidence type="ECO:0000256" key="4">
    <source>
        <dbReference type="ARBA" id="ARBA00022692"/>
    </source>
</evidence>
<keyword evidence="10" id="KW-1185">Reference proteome</keyword>
<dbReference type="STRING" id="661089.ciss_13300"/>
<evidence type="ECO:0000259" key="8">
    <source>
        <dbReference type="Pfam" id="PF04239"/>
    </source>
</evidence>
<evidence type="ECO:0000256" key="2">
    <source>
        <dbReference type="ARBA" id="ARBA00006448"/>
    </source>
</evidence>
<evidence type="ECO:0000256" key="5">
    <source>
        <dbReference type="ARBA" id="ARBA00022989"/>
    </source>
</evidence>
<dbReference type="InterPro" id="IPR023090">
    <property type="entry name" value="UPF0702_alpha/beta_dom_sf"/>
</dbReference>
<comment type="subcellular location">
    <subcellularLocation>
        <location evidence="1">Cell membrane</location>
        <topology evidence="1">Multi-pass membrane protein</topology>
    </subcellularLocation>
</comment>
<organism evidence="9 10">
    <name type="scientific">Carboxydothermus islandicus</name>
    <dbReference type="NCBI Taxonomy" id="661089"/>
    <lineage>
        <taxon>Bacteria</taxon>
        <taxon>Bacillati</taxon>
        <taxon>Bacillota</taxon>
        <taxon>Clostridia</taxon>
        <taxon>Thermoanaerobacterales</taxon>
        <taxon>Thermoanaerobacteraceae</taxon>
        <taxon>Carboxydothermus</taxon>
    </lineage>
</organism>
<dbReference type="InterPro" id="IPR007353">
    <property type="entry name" value="DUF421"/>
</dbReference>
<name>A0A1L8D2S0_9THEO</name>
<comment type="caution">
    <text evidence="9">The sequence shown here is derived from an EMBL/GenBank/DDBJ whole genome shotgun (WGS) entry which is preliminary data.</text>
</comment>
<feature type="transmembrane region" description="Helical" evidence="7">
    <location>
        <begin position="60"/>
        <end position="78"/>
    </location>
</feature>
<keyword evidence="5 7" id="KW-1133">Transmembrane helix</keyword>
<evidence type="ECO:0000256" key="7">
    <source>
        <dbReference type="SAM" id="Phobius"/>
    </source>
</evidence>
<sequence length="176" mass="19811">MVFHPYGQIIFSSVIVYLFIVLLIRLFGKQELAQLSIFDLVFIMLIGNAVQNAMVGSDTTLSGGLVAAASLFFVNYLVKYITYRFPKFGKMIQGEAVMLIYQGKIIKENMAKAKISLKEIEEAIREHGVSSIEDVDLAVLEIDGSISVLSNEFRRKTSKKRKAPVYIRLLNCTNQH</sequence>
<dbReference type="GO" id="GO:0005886">
    <property type="term" value="C:plasma membrane"/>
    <property type="evidence" value="ECO:0007669"/>
    <property type="project" value="UniProtKB-SubCell"/>
</dbReference>
<evidence type="ECO:0000256" key="1">
    <source>
        <dbReference type="ARBA" id="ARBA00004651"/>
    </source>
</evidence>
<keyword evidence="3" id="KW-1003">Cell membrane</keyword>
<evidence type="ECO:0000256" key="6">
    <source>
        <dbReference type="ARBA" id="ARBA00023136"/>
    </source>
</evidence>
<dbReference type="EMBL" id="BDJL01000038">
    <property type="protein sequence ID" value="GAV25397.1"/>
    <property type="molecule type" value="Genomic_DNA"/>
</dbReference>
<keyword evidence="4 7" id="KW-0812">Transmembrane</keyword>
<dbReference type="Pfam" id="PF04239">
    <property type="entry name" value="DUF421"/>
    <property type="match status" value="1"/>
</dbReference>
<reference evidence="10" key="1">
    <citation type="submission" date="2016-12" db="EMBL/GenBank/DDBJ databases">
        <title>Draft Genome Sequences od Carboxydothermus pertinax and islandicus, Hydrogenogenic Carboxydotrophic Bacteria.</title>
        <authorList>
            <person name="Fukuyama Y."/>
            <person name="Ohmae K."/>
            <person name="Yoneda Y."/>
            <person name="Yoshida T."/>
            <person name="Sako Y."/>
        </authorList>
    </citation>
    <scope>NUCLEOTIDE SEQUENCE [LARGE SCALE GENOMIC DNA]</scope>
    <source>
        <strain evidence="10">SET</strain>
    </source>
</reference>
<dbReference type="Proteomes" id="UP000187338">
    <property type="component" value="Unassembled WGS sequence"/>
</dbReference>
<dbReference type="AlphaFoldDB" id="A0A1L8D2S0"/>
<evidence type="ECO:0000313" key="10">
    <source>
        <dbReference type="Proteomes" id="UP000187338"/>
    </source>
</evidence>
<feature type="transmembrane region" description="Helical" evidence="7">
    <location>
        <begin position="6"/>
        <end position="28"/>
    </location>
</feature>
<comment type="similarity">
    <text evidence="2">Belongs to the UPF0702 family.</text>
</comment>
<keyword evidence="6 7" id="KW-0472">Membrane</keyword>
<dbReference type="PANTHER" id="PTHR34582:SF6">
    <property type="entry name" value="UPF0702 TRANSMEMBRANE PROTEIN YCAP"/>
    <property type="match status" value="1"/>
</dbReference>
<dbReference type="PANTHER" id="PTHR34582">
    <property type="entry name" value="UPF0702 TRANSMEMBRANE PROTEIN YCAP"/>
    <property type="match status" value="1"/>
</dbReference>
<evidence type="ECO:0000256" key="3">
    <source>
        <dbReference type="ARBA" id="ARBA00022475"/>
    </source>
</evidence>